<keyword evidence="3" id="KW-0812">Transmembrane</keyword>
<dbReference type="NCBIfam" id="NF005495">
    <property type="entry name" value="PRK07109.1"/>
    <property type="match status" value="1"/>
</dbReference>
<feature type="transmembrane region" description="Helical" evidence="3">
    <location>
        <begin position="309"/>
        <end position="330"/>
    </location>
</feature>
<gene>
    <name evidence="4" type="ORF">A2G96_11840</name>
</gene>
<dbReference type="PANTHER" id="PTHR44196:SF1">
    <property type="entry name" value="DEHYDROGENASE_REDUCTASE SDR FAMILY MEMBER 7B"/>
    <property type="match status" value="1"/>
</dbReference>
<dbReference type="GO" id="GO:0016491">
    <property type="term" value="F:oxidoreductase activity"/>
    <property type="evidence" value="ECO:0007669"/>
    <property type="project" value="UniProtKB-KW"/>
</dbReference>
<dbReference type="KEGG" id="cnan:A2G96_11840"/>
<dbReference type="AlphaFoldDB" id="A0A142JJV9"/>
<evidence type="ECO:0000313" key="4">
    <source>
        <dbReference type="EMBL" id="AMR78371.1"/>
    </source>
</evidence>
<dbReference type="InterPro" id="IPR020904">
    <property type="entry name" value="Sc_DH/Rdtase_CS"/>
</dbReference>
<dbReference type="OrthoDB" id="9790266at2"/>
<comment type="similarity">
    <text evidence="1">Belongs to the short-chain dehydrogenases/reductases (SDR) family.</text>
</comment>
<dbReference type="PROSITE" id="PS00061">
    <property type="entry name" value="ADH_SHORT"/>
    <property type="match status" value="1"/>
</dbReference>
<dbReference type="Proteomes" id="UP000075238">
    <property type="component" value="Chromosome 1"/>
</dbReference>
<dbReference type="RefSeq" id="WP_062799390.1">
    <property type="nucleotide sequence ID" value="NZ_CP014844.1"/>
</dbReference>
<name>A0A142JJV9_9BURK</name>
<dbReference type="SUPFAM" id="SSF51735">
    <property type="entry name" value="NAD(P)-binding Rossmann-fold domains"/>
    <property type="match status" value="1"/>
</dbReference>
<dbReference type="GO" id="GO:0016020">
    <property type="term" value="C:membrane"/>
    <property type="evidence" value="ECO:0007669"/>
    <property type="project" value="TreeGrafter"/>
</dbReference>
<proteinExistence type="inferred from homology"/>
<dbReference type="PRINTS" id="PR00081">
    <property type="entry name" value="GDHRDH"/>
</dbReference>
<dbReference type="InterPro" id="IPR036291">
    <property type="entry name" value="NAD(P)-bd_dom_sf"/>
</dbReference>
<dbReference type="STRING" id="1796606.A2G96_11840"/>
<sequence>MHPPNVVVVTGGTAGVGLAAVRAFAQRGDWIAILAREPDRLARVCSELRDLGILALGIPVDVADAQQVEAAASRIELELGLITIWVNNVSTTVFAPVAETTAAEYRRVTEVVYLGAVHGTLAALKRMSARNHGCIVQTGSALAYRSIPLQSAYCGAKAAIRGFTDSLRSELVHDHSSVRLTMVHLSAFNTPQFDWCRSKLPRRAQPVPPIFQPEIAGEAIVWAATHGPREVWVGWPAAKTILSSRFFPGLGDRVAARQAYEAQQTQEPAHPDRPDNLFVPVVGLFAAHGRFDNQAKSTSAQWWICVHRWQVSAAIGVAAVAGLLGLFMIVR</sequence>
<reference evidence="4 5" key="1">
    <citation type="submission" date="2016-03" db="EMBL/GenBank/DDBJ databases">
        <title>Complete genome sequence of a novel chlorpyrifos degrading bacterium, Cupriavidus nantongensis sp. X1.</title>
        <authorList>
            <person name="Fang L."/>
        </authorList>
    </citation>
    <scope>NUCLEOTIDE SEQUENCE [LARGE SCALE GENOMIC DNA]</scope>
    <source>
        <strain evidence="4 5">X1</strain>
    </source>
</reference>
<keyword evidence="2" id="KW-0560">Oxidoreductase</keyword>
<dbReference type="PANTHER" id="PTHR44196">
    <property type="entry name" value="DEHYDROGENASE/REDUCTASE SDR FAMILY MEMBER 7B"/>
    <property type="match status" value="1"/>
</dbReference>
<accession>A0A142JJV9</accession>
<keyword evidence="3" id="KW-1133">Transmembrane helix</keyword>
<evidence type="ECO:0000256" key="3">
    <source>
        <dbReference type="SAM" id="Phobius"/>
    </source>
</evidence>
<organism evidence="4 5">
    <name type="scientific">Cupriavidus nantongensis</name>
    <dbReference type="NCBI Taxonomy" id="1796606"/>
    <lineage>
        <taxon>Bacteria</taxon>
        <taxon>Pseudomonadati</taxon>
        <taxon>Pseudomonadota</taxon>
        <taxon>Betaproteobacteria</taxon>
        <taxon>Burkholderiales</taxon>
        <taxon>Burkholderiaceae</taxon>
        <taxon>Cupriavidus</taxon>
    </lineage>
</organism>
<dbReference type="GeneID" id="70691500"/>
<evidence type="ECO:0000256" key="1">
    <source>
        <dbReference type="ARBA" id="ARBA00006484"/>
    </source>
</evidence>
<dbReference type="EMBL" id="CP014844">
    <property type="protein sequence ID" value="AMR78371.1"/>
    <property type="molecule type" value="Genomic_DNA"/>
</dbReference>
<keyword evidence="3" id="KW-0472">Membrane</keyword>
<dbReference type="Gene3D" id="3.40.50.720">
    <property type="entry name" value="NAD(P)-binding Rossmann-like Domain"/>
    <property type="match status" value="1"/>
</dbReference>
<protein>
    <submittedName>
        <fullName evidence="4">Short-chain dehydrogenase</fullName>
    </submittedName>
</protein>
<keyword evidence="5" id="KW-1185">Reference proteome</keyword>
<evidence type="ECO:0000313" key="5">
    <source>
        <dbReference type="Proteomes" id="UP000075238"/>
    </source>
</evidence>
<dbReference type="Pfam" id="PF00106">
    <property type="entry name" value="adh_short"/>
    <property type="match status" value="1"/>
</dbReference>
<dbReference type="InterPro" id="IPR002347">
    <property type="entry name" value="SDR_fam"/>
</dbReference>
<evidence type="ECO:0000256" key="2">
    <source>
        <dbReference type="ARBA" id="ARBA00023002"/>
    </source>
</evidence>